<dbReference type="Proteomes" id="UP000011134">
    <property type="component" value="Unassembled WGS sequence"/>
</dbReference>
<sequence>MQQVNIIANPHLATIFKSWAADWEKESQSGQKDMANKFHTVYTIASKLFIEGGEVELQFLNALLADCKQKCEMAIAMNEKVTASLNADDARAKAIIEKINTTAQDAAFVVRYLEEMLKPAK</sequence>
<evidence type="ECO:0000313" key="2">
    <source>
        <dbReference type="Proteomes" id="UP000011134"/>
    </source>
</evidence>
<reference evidence="1 2" key="1">
    <citation type="submission" date="2012-12" db="EMBL/GenBank/DDBJ databases">
        <title>Genome Assembly of Photobacterium sp. AK15.</title>
        <authorList>
            <person name="Khatri I."/>
            <person name="Vaidya B."/>
            <person name="Srinivas T.N.R."/>
            <person name="Subramanian S."/>
            <person name="Pinnaka A."/>
        </authorList>
    </citation>
    <scope>NUCLEOTIDE SEQUENCE [LARGE SCALE GENOMIC DNA]</scope>
    <source>
        <strain evidence="1 2">AK15</strain>
    </source>
</reference>
<protein>
    <submittedName>
        <fullName evidence="1">Uncharacterized protein</fullName>
    </submittedName>
</protein>
<keyword evidence="2" id="KW-1185">Reference proteome</keyword>
<dbReference type="OrthoDB" id="5815626at2"/>
<name>L8J5K6_9GAMM</name>
<gene>
    <name evidence="1" type="ORF">C942_03504</name>
</gene>
<proteinExistence type="predicted"/>
<dbReference type="PATRIC" id="fig|1056511.3.peg.4428"/>
<organism evidence="1 2">
    <name type="scientific">Photobacterium marinum</name>
    <dbReference type="NCBI Taxonomy" id="1056511"/>
    <lineage>
        <taxon>Bacteria</taxon>
        <taxon>Pseudomonadati</taxon>
        <taxon>Pseudomonadota</taxon>
        <taxon>Gammaproteobacteria</taxon>
        <taxon>Vibrionales</taxon>
        <taxon>Vibrionaceae</taxon>
        <taxon>Photobacterium</taxon>
    </lineage>
</organism>
<evidence type="ECO:0000313" key="1">
    <source>
        <dbReference type="EMBL" id="ELR63488.1"/>
    </source>
</evidence>
<dbReference type="RefSeq" id="WP_007470331.1">
    <property type="nucleotide sequence ID" value="NZ_AMZO01000038.1"/>
</dbReference>
<dbReference type="AlphaFoldDB" id="L8J5K6"/>
<dbReference type="EMBL" id="AMZO01000038">
    <property type="protein sequence ID" value="ELR63488.1"/>
    <property type="molecule type" value="Genomic_DNA"/>
</dbReference>
<comment type="caution">
    <text evidence="1">The sequence shown here is derived from an EMBL/GenBank/DDBJ whole genome shotgun (WGS) entry which is preliminary data.</text>
</comment>
<accession>L8J5K6</accession>